<feature type="transmembrane region" description="Helical" evidence="6">
    <location>
        <begin position="16"/>
        <end position="42"/>
    </location>
</feature>
<evidence type="ECO:0000256" key="1">
    <source>
        <dbReference type="ARBA" id="ARBA00004141"/>
    </source>
</evidence>
<dbReference type="Proteomes" id="UP000029393">
    <property type="component" value="Unassembled WGS sequence"/>
</dbReference>
<dbReference type="PANTHER" id="PTHR23504:SF15">
    <property type="entry name" value="MAJOR FACILITATOR SUPERFAMILY (MFS) PROFILE DOMAIN-CONTAINING PROTEIN"/>
    <property type="match status" value="1"/>
</dbReference>
<feature type="transmembrane region" description="Helical" evidence="6">
    <location>
        <begin position="296"/>
        <end position="313"/>
    </location>
</feature>
<dbReference type="InterPro" id="IPR036259">
    <property type="entry name" value="MFS_trans_sf"/>
</dbReference>
<feature type="transmembrane region" description="Helical" evidence="6">
    <location>
        <begin position="387"/>
        <end position="408"/>
    </location>
</feature>
<comment type="subcellular location">
    <subcellularLocation>
        <location evidence="1">Membrane</location>
        <topology evidence="1">Multi-pass membrane protein</topology>
    </subcellularLocation>
</comment>
<feature type="transmembrane region" description="Helical" evidence="6">
    <location>
        <begin position="54"/>
        <end position="74"/>
    </location>
</feature>
<evidence type="ECO:0000256" key="2">
    <source>
        <dbReference type="ARBA" id="ARBA00022448"/>
    </source>
</evidence>
<keyword evidence="9" id="KW-1185">Reference proteome</keyword>
<dbReference type="InterPro" id="IPR011701">
    <property type="entry name" value="MFS"/>
</dbReference>
<keyword evidence="4 6" id="KW-1133">Transmembrane helix</keyword>
<sequence length="415" mass="43526">MDAPAPVAAPPGRRAALAFIFITVLVDVLAFGVVIPVLPALLKQVTGGEIATGTVWHGLFATGFMLMQFFASPVQGALSDRFGRRPVILISNAGLALDFLIMALANTLPILFIARLLGGVTSASFSTANAYIADVTAPANRAAAFGRLGMAFGLGFTLAPVVGAWLGAIDLHLPFYVAAALCGANFCYGYFVLPESLPRERRSAFDWRRANPLGAIKLLRGHPELFGLAGVSFLMALAHLVYPMTFVLYADYRFGWNGPDGLRMIGWALLLVGVLSVIVQGGLIGPITRRLGDRRTVLLGAAMGGLGFVLYALAPNGYWFWAAMPVAALWAIAGPAAQSLMTARVGPEEQGRLQGAIGSLNSIAGILGPTLFTQTLAFVAANKVQGPLAGATFLLAAAMVTTAGLLAWQVTKARG</sequence>
<feature type="transmembrane region" description="Helical" evidence="6">
    <location>
        <begin position="358"/>
        <end position="381"/>
    </location>
</feature>
<dbReference type="eggNOG" id="COG2814">
    <property type="taxonomic scope" value="Bacteria"/>
</dbReference>
<keyword evidence="3 6" id="KW-0812">Transmembrane</keyword>
<dbReference type="AlphaFoldDB" id="A0A091AVL7"/>
<evidence type="ECO:0000313" key="9">
    <source>
        <dbReference type="Proteomes" id="UP000029393"/>
    </source>
</evidence>
<dbReference type="SUPFAM" id="SSF103473">
    <property type="entry name" value="MFS general substrate transporter"/>
    <property type="match status" value="1"/>
</dbReference>
<dbReference type="Gene3D" id="1.20.1250.20">
    <property type="entry name" value="MFS general substrate transporter like domains"/>
    <property type="match status" value="1"/>
</dbReference>
<evidence type="ECO:0000256" key="4">
    <source>
        <dbReference type="ARBA" id="ARBA00022989"/>
    </source>
</evidence>
<comment type="caution">
    <text evidence="8">The sequence shown here is derived from an EMBL/GenBank/DDBJ whole genome shotgun (WGS) entry which is preliminary data.</text>
</comment>
<accession>A0A091AVL7</accession>
<feature type="transmembrane region" description="Helical" evidence="6">
    <location>
        <begin position="225"/>
        <end position="244"/>
    </location>
</feature>
<evidence type="ECO:0000313" key="8">
    <source>
        <dbReference type="EMBL" id="KFN42729.1"/>
    </source>
</evidence>
<dbReference type="CDD" id="cd17388">
    <property type="entry name" value="MFS_TetA"/>
    <property type="match status" value="1"/>
</dbReference>
<evidence type="ECO:0000259" key="7">
    <source>
        <dbReference type="PROSITE" id="PS50850"/>
    </source>
</evidence>
<organism evidence="8 9">
    <name type="scientific">Arenimonas metalli CF5-1</name>
    <dbReference type="NCBI Taxonomy" id="1384056"/>
    <lineage>
        <taxon>Bacteria</taxon>
        <taxon>Pseudomonadati</taxon>
        <taxon>Pseudomonadota</taxon>
        <taxon>Gammaproteobacteria</taxon>
        <taxon>Lysobacterales</taxon>
        <taxon>Lysobacteraceae</taxon>
        <taxon>Arenimonas</taxon>
    </lineage>
</organism>
<dbReference type="PATRIC" id="fig|1384056.3.peg.2205"/>
<dbReference type="STRING" id="1384056.N787_03495"/>
<dbReference type="EMBL" id="AVCK01000044">
    <property type="protein sequence ID" value="KFN42729.1"/>
    <property type="molecule type" value="Genomic_DNA"/>
</dbReference>
<dbReference type="GO" id="GO:0016020">
    <property type="term" value="C:membrane"/>
    <property type="evidence" value="ECO:0007669"/>
    <property type="project" value="UniProtKB-SubCell"/>
</dbReference>
<reference evidence="8 9" key="1">
    <citation type="submission" date="2013-09" db="EMBL/GenBank/DDBJ databases">
        <title>Genome sequencing of Arenimonas metalli.</title>
        <authorList>
            <person name="Chen F."/>
            <person name="Wang G."/>
        </authorList>
    </citation>
    <scope>NUCLEOTIDE SEQUENCE [LARGE SCALE GENOMIC DNA]</scope>
    <source>
        <strain evidence="8 9">CF5-1</strain>
    </source>
</reference>
<feature type="transmembrane region" description="Helical" evidence="6">
    <location>
        <begin position="319"/>
        <end position="337"/>
    </location>
</feature>
<dbReference type="OrthoDB" id="9764259at2"/>
<dbReference type="Pfam" id="PF07690">
    <property type="entry name" value="MFS_1"/>
    <property type="match status" value="1"/>
</dbReference>
<feature type="transmembrane region" description="Helical" evidence="6">
    <location>
        <begin position="173"/>
        <end position="193"/>
    </location>
</feature>
<feature type="transmembrane region" description="Helical" evidence="6">
    <location>
        <begin position="144"/>
        <end position="167"/>
    </location>
</feature>
<keyword evidence="5 6" id="KW-0472">Membrane</keyword>
<evidence type="ECO:0000256" key="3">
    <source>
        <dbReference type="ARBA" id="ARBA00022692"/>
    </source>
</evidence>
<feature type="transmembrane region" description="Helical" evidence="6">
    <location>
        <begin position="110"/>
        <end position="132"/>
    </location>
</feature>
<evidence type="ECO:0000256" key="5">
    <source>
        <dbReference type="ARBA" id="ARBA00023136"/>
    </source>
</evidence>
<keyword evidence="2" id="KW-0813">Transport</keyword>
<dbReference type="PANTHER" id="PTHR23504">
    <property type="entry name" value="MAJOR FACILITATOR SUPERFAMILY DOMAIN-CONTAINING PROTEIN 10"/>
    <property type="match status" value="1"/>
</dbReference>
<dbReference type="InterPro" id="IPR020846">
    <property type="entry name" value="MFS_dom"/>
</dbReference>
<gene>
    <name evidence="8" type="ORF">N787_03495</name>
</gene>
<dbReference type="GO" id="GO:0022857">
    <property type="term" value="F:transmembrane transporter activity"/>
    <property type="evidence" value="ECO:0007669"/>
    <property type="project" value="InterPro"/>
</dbReference>
<feature type="transmembrane region" description="Helical" evidence="6">
    <location>
        <begin position="264"/>
        <end position="284"/>
    </location>
</feature>
<proteinExistence type="predicted"/>
<feature type="domain" description="Major facilitator superfamily (MFS) profile" evidence="7">
    <location>
        <begin position="16"/>
        <end position="415"/>
    </location>
</feature>
<dbReference type="InterPro" id="IPR001958">
    <property type="entry name" value="Tet-R_TetA/multi-R_MdtG-like"/>
</dbReference>
<dbReference type="RefSeq" id="WP_034214147.1">
    <property type="nucleotide sequence ID" value="NZ_AVCK01000044.1"/>
</dbReference>
<dbReference type="PRINTS" id="PR01035">
    <property type="entry name" value="TCRTETA"/>
</dbReference>
<dbReference type="PROSITE" id="PS50850">
    <property type="entry name" value="MFS"/>
    <property type="match status" value="1"/>
</dbReference>
<evidence type="ECO:0000256" key="6">
    <source>
        <dbReference type="SAM" id="Phobius"/>
    </source>
</evidence>
<protein>
    <recommendedName>
        <fullName evidence="7">Major facilitator superfamily (MFS) profile domain-containing protein</fullName>
    </recommendedName>
</protein>
<name>A0A091AVL7_9GAMM</name>